<dbReference type="CDD" id="cd06225">
    <property type="entry name" value="HAMP"/>
    <property type="match status" value="1"/>
</dbReference>
<dbReference type="Pfam" id="PF00512">
    <property type="entry name" value="HisKA"/>
    <property type="match status" value="1"/>
</dbReference>
<evidence type="ECO:0000259" key="12">
    <source>
        <dbReference type="PROSITE" id="PS50885"/>
    </source>
</evidence>
<keyword evidence="10" id="KW-0812">Transmembrane</keyword>
<dbReference type="Gene3D" id="3.30.565.10">
    <property type="entry name" value="Histidine kinase-like ATPase, C-terminal domain"/>
    <property type="match status" value="1"/>
</dbReference>
<dbReference type="SUPFAM" id="SSF47384">
    <property type="entry name" value="Homodimeric domain of signal transducing histidine kinase"/>
    <property type="match status" value="1"/>
</dbReference>
<keyword evidence="5" id="KW-0597">Phosphoprotein</keyword>
<keyword evidence="9" id="KW-0067">ATP-binding</keyword>
<dbReference type="PROSITE" id="PS50109">
    <property type="entry name" value="HIS_KIN"/>
    <property type="match status" value="1"/>
</dbReference>
<dbReference type="CDD" id="cd00082">
    <property type="entry name" value="HisKA"/>
    <property type="match status" value="1"/>
</dbReference>
<dbReference type="InterPro" id="IPR036097">
    <property type="entry name" value="HisK_dim/P_sf"/>
</dbReference>
<dbReference type="InterPro" id="IPR036890">
    <property type="entry name" value="HATPase_C_sf"/>
</dbReference>
<evidence type="ECO:0000256" key="9">
    <source>
        <dbReference type="ARBA" id="ARBA00022840"/>
    </source>
</evidence>
<dbReference type="InterPro" id="IPR003660">
    <property type="entry name" value="HAMP_dom"/>
</dbReference>
<keyword evidence="7" id="KW-0547">Nucleotide-binding</keyword>
<accession>A0A972FTD0</accession>
<evidence type="ECO:0000313" key="13">
    <source>
        <dbReference type="EMBL" id="NMH64864.1"/>
    </source>
</evidence>
<dbReference type="PANTHER" id="PTHR44936">
    <property type="entry name" value="SENSOR PROTEIN CREC"/>
    <property type="match status" value="1"/>
</dbReference>
<comment type="catalytic activity">
    <reaction evidence="1">
        <text>ATP + protein L-histidine = ADP + protein N-phospho-L-histidine.</text>
        <dbReference type="EC" id="2.7.13.3"/>
    </reaction>
</comment>
<dbReference type="SMART" id="SM00304">
    <property type="entry name" value="HAMP"/>
    <property type="match status" value="1"/>
</dbReference>
<dbReference type="Gene3D" id="1.10.287.130">
    <property type="match status" value="1"/>
</dbReference>
<dbReference type="PRINTS" id="PR00344">
    <property type="entry name" value="BCTRLSENSOR"/>
</dbReference>
<dbReference type="GO" id="GO:0005524">
    <property type="term" value="F:ATP binding"/>
    <property type="evidence" value="ECO:0007669"/>
    <property type="project" value="UniProtKB-KW"/>
</dbReference>
<keyword evidence="10" id="KW-1133">Transmembrane helix</keyword>
<sequence length="422" mass="47041">MKRLFISLYLLLSLSLLGIGWTLDSLWQQHVDDNGVLDAPLLALAQVLAQLPVAERQTYLQAIDTRGAMPLQLLAPEQLALPQQRRLTRGELFTTTTPEGRQLQFVGLGTQVLVAGPIDMDPRAESRGLFTLLFYLALALVILLWVAPLSRDLRILRRATEAFGAAKWDTRIALSSRSQVRPLGNTFNDMARRIGTLIDNQQHLSNAVSHEIRTPLARLKFALALLAQHSPSAGHADKRRQLLEGMGQDVAEMESLLQELLTYASLETQPQTPGSEPIELLVLVRQTVARVQDLGIQAILLHARQEQIRLQCEPALLERALQNLLTNAQRFARTAIRVEVGLSQGMITLAVSNDGPTIPEEERQRLFEPFYRGKVADGEHKGHGLGLAIVKRIMARHRGRVTLDSESGETRFSLIWPQSPEH</sequence>
<evidence type="ECO:0000256" key="10">
    <source>
        <dbReference type="SAM" id="Phobius"/>
    </source>
</evidence>
<dbReference type="EMBL" id="JAAXYH010000003">
    <property type="protein sequence ID" value="NMH64864.1"/>
    <property type="molecule type" value="Genomic_DNA"/>
</dbReference>
<gene>
    <name evidence="13" type="ORF">HC757_06730</name>
</gene>
<evidence type="ECO:0000256" key="7">
    <source>
        <dbReference type="ARBA" id="ARBA00022741"/>
    </source>
</evidence>
<dbReference type="PANTHER" id="PTHR44936:SF10">
    <property type="entry name" value="SENSOR PROTEIN RSTB"/>
    <property type="match status" value="1"/>
</dbReference>
<feature type="transmembrane region" description="Helical" evidence="10">
    <location>
        <begin position="129"/>
        <end position="149"/>
    </location>
</feature>
<keyword evidence="10" id="KW-0472">Membrane</keyword>
<dbReference type="InterPro" id="IPR050980">
    <property type="entry name" value="2C_sensor_his_kinase"/>
</dbReference>
<dbReference type="GO" id="GO:0000155">
    <property type="term" value="F:phosphorelay sensor kinase activity"/>
    <property type="evidence" value="ECO:0007669"/>
    <property type="project" value="InterPro"/>
</dbReference>
<feature type="domain" description="Histidine kinase" evidence="11">
    <location>
        <begin position="207"/>
        <end position="420"/>
    </location>
</feature>
<dbReference type="InterPro" id="IPR003661">
    <property type="entry name" value="HisK_dim/P_dom"/>
</dbReference>
<dbReference type="RefSeq" id="WP_169563539.1">
    <property type="nucleotide sequence ID" value="NZ_JAAXYH010000003.1"/>
</dbReference>
<evidence type="ECO:0000256" key="4">
    <source>
        <dbReference type="ARBA" id="ARBA00022475"/>
    </source>
</evidence>
<name>A0A972FTD0_9GAMM</name>
<evidence type="ECO:0000256" key="2">
    <source>
        <dbReference type="ARBA" id="ARBA00004651"/>
    </source>
</evidence>
<evidence type="ECO:0000256" key="6">
    <source>
        <dbReference type="ARBA" id="ARBA00022679"/>
    </source>
</evidence>
<evidence type="ECO:0000256" key="8">
    <source>
        <dbReference type="ARBA" id="ARBA00022777"/>
    </source>
</evidence>
<dbReference type="GO" id="GO:0005886">
    <property type="term" value="C:plasma membrane"/>
    <property type="evidence" value="ECO:0007669"/>
    <property type="project" value="UniProtKB-SubCell"/>
</dbReference>
<dbReference type="AlphaFoldDB" id="A0A972FTD0"/>
<dbReference type="SMART" id="SM00388">
    <property type="entry name" value="HisKA"/>
    <property type="match status" value="1"/>
</dbReference>
<dbReference type="Pfam" id="PF02518">
    <property type="entry name" value="HATPase_c"/>
    <property type="match status" value="1"/>
</dbReference>
<comment type="caution">
    <text evidence="13">The sequence shown here is derived from an EMBL/GenBank/DDBJ whole genome shotgun (WGS) entry which is preliminary data.</text>
</comment>
<keyword evidence="8 13" id="KW-0418">Kinase</keyword>
<keyword evidence="14" id="KW-1185">Reference proteome</keyword>
<dbReference type="Proteomes" id="UP000737113">
    <property type="component" value="Unassembled WGS sequence"/>
</dbReference>
<organism evidence="13 14">
    <name type="scientific">Shewanella salipaludis</name>
    <dbReference type="NCBI Taxonomy" id="2723052"/>
    <lineage>
        <taxon>Bacteria</taxon>
        <taxon>Pseudomonadati</taxon>
        <taxon>Pseudomonadota</taxon>
        <taxon>Gammaproteobacteria</taxon>
        <taxon>Alteromonadales</taxon>
        <taxon>Shewanellaceae</taxon>
        <taxon>Shewanella</taxon>
    </lineage>
</organism>
<comment type="subcellular location">
    <subcellularLocation>
        <location evidence="2">Cell membrane</location>
        <topology evidence="2">Multi-pass membrane protein</topology>
    </subcellularLocation>
</comment>
<protein>
    <recommendedName>
        <fullName evidence="3">histidine kinase</fullName>
        <ecNumber evidence="3">2.7.13.3</ecNumber>
    </recommendedName>
</protein>
<dbReference type="EC" id="2.7.13.3" evidence="3"/>
<evidence type="ECO:0000256" key="3">
    <source>
        <dbReference type="ARBA" id="ARBA00012438"/>
    </source>
</evidence>
<evidence type="ECO:0000256" key="1">
    <source>
        <dbReference type="ARBA" id="ARBA00000085"/>
    </source>
</evidence>
<dbReference type="SUPFAM" id="SSF55874">
    <property type="entry name" value="ATPase domain of HSP90 chaperone/DNA topoisomerase II/histidine kinase"/>
    <property type="match status" value="1"/>
</dbReference>
<feature type="domain" description="HAMP" evidence="12">
    <location>
        <begin position="147"/>
        <end position="199"/>
    </location>
</feature>
<proteinExistence type="predicted"/>
<dbReference type="InterPro" id="IPR004358">
    <property type="entry name" value="Sig_transdc_His_kin-like_C"/>
</dbReference>
<evidence type="ECO:0000259" key="11">
    <source>
        <dbReference type="PROSITE" id="PS50109"/>
    </source>
</evidence>
<evidence type="ECO:0000313" key="14">
    <source>
        <dbReference type="Proteomes" id="UP000737113"/>
    </source>
</evidence>
<dbReference type="InterPro" id="IPR003594">
    <property type="entry name" value="HATPase_dom"/>
</dbReference>
<dbReference type="InterPro" id="IPR005467">
    <property type="entry name" value="His_kinase_dom"/>
</dbReference>
<keyword evidence="4" id="KW-1003">Cell membrane</keyword>
<evidence type="ECO:0000256" key="5">
    <source>
        <dbReference type="ARBA" id="ARBA00022553"/>
    </source>
</evidence>
<keyword evidence="6" id="KW-0808">Transferase</keyword>
<dbReference type="PROSITE" id="PS50885">
    <property type="entry name" value="HAMP"/>
    <property type="match status" value="1"/>
</dbReference>
<reference evidence="13" key="1">
    <citation type="submission" date="2020-04" db="EMBL/GenBank/DDBJ databases">
        <title>Description of Shewanella salipaludis sp. nov., isolated from a salt marsh.</title>
        <authorList>
            <person name="Park S."/>
            <person name="Yoon J.-H."/>
        </authorList>
    </citation>
    <scope>NUCLEOTIDE SEQUENCE</scope>
    <source>
        <strain evidence="13">SHSM-M6</strain>
    </source>
</reference>
<dbReference type="SMART" id="SM00387">
    <property type="entry name" value="HATPase_c"/>
    <property type="match status" value="1"/>
</dbReference>